<feature type="compositionally biased region" description="Low complexity" evidence="1">
    <location>
        <begin position="33"/>
        <end position="45"/>
    </location>
</feature>
<feature type="compositionally biased region" description="Low complexity" evidence="1">
    <location>
        <begin position="90"/>
        <end position="102"/>
    </location>
</feature>
<feature type="region of interest" description="Disordered" evidence="1">
    <location>
        <begin position="24"/>
        <end position="178"/>
    </location>
</feature>
<proteinExistence type="predicted"/>
<sequence>MCACCARVPCPAQEPARTKLCQHIASPPRHGPGPRATATAAGAPQRRARTHLRAARRCSRAGARPPVPGCRVLAHPPPAHRRRRPRSSRAARCAAPHGPARARPARARCLQPRLGHARPPRPARDCRLRSRPRLGPRRHSPLRAARLRRPRRRGRPGLRGRTPLPRRPAPPPPYIADL</sequence>
<accession>Q75AN4</accession>
<dbReference type="EMBL" id="AE016817">
    <property type="protein sequence ID" value="AAS51808.1"/>
    <property type="molecule type" value="Genomic_DNA"/>
</dbReference>
<dbReference type="AlphaFoldDB" id="Q75AN4"/>
<dbReference type="Proteomes" id="UP000000591">
    <property type="component" value="Chromosome IV"/>
</dbReference>
<organism evidence="2 3">
    <name type="scientific">Eremothecium gossypii (strain ATCC 10895 / CBS 109.51 / FGSC 9923 / NRRL Y-1056)</name>
    <name type="common">Yeast</name>
    <name type="synonym">Ashbya gossypii</name>
    <dbReference type="NCBI Taxonomy" id="284811"/>
    <lineage>
        <taxon>Eukaryota</taxon>
        <taxon>Fungi</taxon>
        <taxon>Dikarya</taxon>
        <taxon>Ascomycota</taxon>
        <taxon>Saccharomycotina</taxon>
        <taxon>Saccharomycetes</taxon>
        <taxon>Saccharomycetales</taxon>
        <taxon>Saccharomycetaceae</taxon>
        <taxon>Eremothecium</taxon>
    </lineage>
</organism>
<feature type="compositionally biased region" description="Basic residues" evidence="1">
    <location>
        <begin position="78"/>
        <end position="89"/>
    </location>
</feature>
<evidence type="ECO:0000256" key="1">
    <source>
        <dbReference type="SAM" id="MobiDB-lite"/>
    </source>
</evidence>
<feature type="compositionally biased region" description="Basic residues" evidence="1">
    <location>
        <begin position="46"/>
        <end position="59"/>
    </location>
</feature>
<gene>
    <name evidence="2" type="ORF">AGOS_ADL112W</name>
</gene>
<evidence type="ECO:0000313" key="3">
    <source>
        <dbReference type="Proteomes" id="UP000000591"/>
    </source>
</evidence>
<dbReference type="InParanoid" id="Q75AN4"/>
<protein>
    <submittedName>
        <fullName evidence="2">ADL112Wp</fullName>
    </submittedName>
</protein>
<dbReference type="GeneID" id="4620190"/>
<feature type="compositionally biased region" description="Pro residues" evidence="1">
    <location>
        <begin position="165"/>
        <end position="178"/>
    </location>
</feature>
<dbReference type="RefSeq" id="NP_983984.1">
    <property type="nucleotide sequence ID" value="NM_209337.1"/>
</dbReference>
<name>Q75AN4_EREGS</name>
<evidence type="ECO:0000313" key="2">
    <source>
        <dbReference type="EMBL" id="AAS51808.1"/>
    </source>
</evidence>
<keyword evidence="3" id="KW-1185">Reference proteome</keyword>
<feature type="compositionally biased region" description="Basic residues" evidence="1">
    <location>
        <begin position="129"/>
        <end position="158"/>
    </location>
</feature>
<dbReference type="HOGENOM" id="CLU_1510244_0_0_1"/>
<reference evidence="2 3" key="1">
    <citation type="journal article" date="2004" name="Science">
        <title>The Ashbya gossypii genome as a tool for mapping the ancient Saccharomyces cerevisiae genome.</title>
        <authorList>
            <person name="Dietrich F.S."/>
            <person name="Voegeli S."/>
            <person name="Brachat S."/>
            <person name="Lerch A."/>
            <person name="Gates K."/>
            <person name="Steiner S."/>
            <person name="Mohr C."/>
            <person name="Pohlmann R."/>
            <person name="Luedi P."/>
            <person name="Choi S."/>
            <person name="Wing R.A."/>
            <person name="Flavier A."/>
            <person name="Gaffney T.D."/>
            <person name="Philippsen P."/>
        </authorList>
    </citation>
    <scope>NUCLEOTIDE SEQUENCE [LARGE SCALE GENOMIC DNA]</scope>
    <source>
        <strain evidence="3">ATCC 10895 / CBS 109.51 / FGSC 9923 / NRRL Y-1056</strain>
    </source>
</reference>
<reference evidence="3" key="2">
    <citation type="journal article" date="2013" name="G3 (Bethesda)">
        <title>Genomes of Ashbya fungi isolated from insects reveal four mating-type loci, numerous translocations, lack of transposons, and distinct gene duplications.</title>
        <authorList>
            <person name="Dietrich F.S."/>
            <person name="Voegeli S."/>
            <person name="Kuo S."/>
            <person name="Philippsen P."/>
        </authorList>
    </citation>
    <scope>GENOME REANNOTATION</scope>
    <source>
        <strain evidence="3">ATCC 10895 / CBS 109.51 / FGSC 9923 / NRRL Y-1056</strain>
    </source>
</reference>
<dbReference type="KEGG" id="ago:AGOS_ADL112W"/>